<protein>
    <recommendedName>
        <fullName evidence="6">Terpene synthase</fullName>
        <ecNumber evidence="6">4.2.3.-</ecNumber>
    </recommendedName>
</protein>
<keyword evidence="5 6" id="KW-0456">Lyase</keyword>
<evidence type="ECO:0000313" key="8">
    <source>
        <dbReference type="Proteomes" id="UP001383192"/>
    </source>
</evidence>
<organism evidence="7 8">
    <name type="scientific">Paramarasmius palmivorus</name>
    <dbReference type="NCBI Taxonomy" id="297713"/>
    <lineage>
        <taxon>Eukaryota</taxon>
        <taxon>Fungi</taxon>
        <taxon>Dikarya</taxon>
        <taxon>Basidiomycota</taxon>
        <taxon>Agaricomycotina</taxon>
        <taxon>Agaricomycetes</taxon>
        <taxon>Agaricomycetidae</taxon>
        <taxon>Agaricales</taxon>
        <taxon>Marasmiineae</taxon>
        <taxon>Marasmiaceae</taxon>
        <taxon>Paramarasmius</taxon>
    </lineage>
</organism>
<dbReference type="EMBL" id="JAYKXP010000027">
    <property type="protein sequence ID" value="KAK7043895.1"/>
    <property type="molecule type" value="Genomic_DNA"/>
</dbReference>
<evidence type="ECO:0000313" key="7">
    <source>
        <dbReference type="EMBL" id="KAK7043895.1"/>
    </source>
</evidence>
<dbReference type="GO" id="GO:0010333">
    <property type="term" value="F:terpene synthase activity"/>
    <property type="evidence" value="ECO:0007669"/>
    <property type="project" value="InterPro"/>
</dbReference>
<dbReference type="Gene3D" id="1.10.600.10">
    <property type="entry name" value="Farnesyl Diphosphate Synthase"/>
    <property type="match status" value="1"/>
</dbReference>
<evidence type="ECO:0000256" key="2">
    <source>
        <dbReference type="ARBA" id="ARBA00006333"/>
    </source>
</evidence>
<proteinExistence type="inferred from homology"/>
<gene>
    <name evidence="7" type="ORF">VNI00_008061</name>
</gene>
<keyword evidence="4 6" id="KW-0460">Magnesium</keyword>
<dbReference type="PANTHER" id="PTHR35201">
    <property type="entry name" value="TERPENE SYNTHASE"/>
    <property type="match status" value="1"/>
</dbReference>
<dbReference type="EC" id="4.2.3.-" evidence="6"/>
<dbReference type="SUPFAM" id="SSF48576">
    <property type="entry name" value="Terpenoid synthases"/>
    <property type="match status" value="1"/>
</dbReference>
<evidence type="ECO:0000256" key="5">
    <source>
        <dbReference type="ARBA" id="ARBA00023239"/>
    </source>
</evidence>
<accession>A0AAW0CXI9</accession>
<evidence type="ECO:0000256" key="6">
    <source>
        <dbReference type="RuleBase" id="RU366034"/>
    </source>
</evidence>
<dbReference type="InterPro" id="IPR034686">
    <property type="entry name" value="Terpene_cyclase-like_2"/>
</dbReference>
<name>A0AAW0CXI9_9AGAR</name>
<dbReference type="InterPro" id="IPR008949">
    <property type="entry name" value="Isoprenoid_synthase_dom_sf"/>
</dbReference>
<dbReference type="SFLD" id="SFLDS00005">
    <property type="entry name" value="Isoprenoid_Synthase_Type_I"/>
    <property type="match status" value="1"/>
</dbReference>
<dbReference type="Pfam" id="PF19086">
    <property type="entry name" value="Terpene_syn_C_2"/>
    <property type="match status" value="1"/>
</dbReference>
<dbReference type="PANTHER" id="PTHR35201:SF4">
    <property type="entry name" value="BETA-PINACENE SYNTHASE-RELATED"/>
    <property type="match status" value="1"/>
</dbReference>
<comment type="similarity">
    <text evidence="2 6">Belongs to the terpene synthase family.</text>
</comment>
<dbReference type="GO" id="GO:0046872">
    <property type="term" value="F:metal ion binding"/>
    <property type="evidence" value="ECO:0007669"/>
    <property type="project" value="UniProtKB-KW"/>
</dbReference>
<dbReference type="AlphaFoldDB" id="A0AAW0CXI9"/>
<reference evidence="7 8" key="1">
    <citation type="submission" date="2024-01" db="EMBL/GenBank/DDBJ databases">
        <title>A draft genome for a cacao thread blight-causing isolate of Paramarasmius palmivorus.</title>
        <authorList>
            <person name="Baruah I.K."/>
            <person name="Bukari Y."/>
            <person name="Amoako-Attah I."/>
            <person name="Meinhardt L.W."/>
            <person name="Bailey B.A."/>
            <person name="Cohen S.P."/>
        </authorList>
    </citation>
    <scope>NUCLEOTIDE SEQUENCE [LARGE SCALE GENOMIC DNA]</scope>
    <source>
        <strain evidence="7 8">GH-12</strain>
    </source>
</reference>
<dbReference type="SFLD" id="SFLDG01020">
    <property type="entry name" value="Terpene_Cyclase_Like_2"/>
    <property type="match status" value="1"/>
</dbReference>
<evidence type="ECO:0000256" key="3">
    <source>
        <dbReference type="ARBA" id="ARBA00022723"/>
    </source>
</evidence>
<comment type="cofactor">
    <cofactor evidence="1 6">
        <name>Mg(2+)</name>
        <dbReference type="ChEBI" id="CHEBI:18420"/>
    </cofactor>
</comment>
<comment type="caution">
    <text evidence="7">The sequence shown here is derived from an EMBL/GenBank/DDBJ whole genome shotgun (WGS) entry which is preliminary data.</text>
</comment>
<evidence type="ECO:0000256" key="1">
    <source>
        <dbReference type="ARBA" id="ARBA00001946"/>
    </source>
</evidence>
<keyword evidence="3 6" id="KW-0479">Metal-binding</keyword>
<keyword evidence="8" id="KW-1185">Reference proteome</keyword>
<dbReference type="Proteomes" id="UP001383192">
    <property type="component" value="Unassembled WGS sequence"/>
</dbReference>
<evidence type="ECO:0000256" key="4">
    <source>
        <dbReference type="ARBA" id="ARBA00022842"/>
    </source>
</evidence>
<dbReference type="GO" id="GO:0008299">
    <property type="term" value="P:isoprenoid biosynthetic process"/>
    <property type="evidence" value="ECO:0007669"/>
    <property type="project" value="UniProtKB-ARBA"/>
</dbReference>
<sequence length="363" mass="42203">MSSSDTESDASFNTQVTAPTKLELKKWAKGPTMESLFGPKFPLARDHPDWRRLEQENDQWVLEHWEFEDLEVKDYLMNSQLAEFSSMCFPFSDRERLLWICRLITLLFVLDEDLDRHRNLHLLPILKALTDGSRKPDDNYAEIAIDKCWRAIEDTSDPVSFRQFARITHEYFDSHGQIPYESFDQYVAARRTNVGAYFMWACLRYGLGINLTDEELHHPLIQRLEDIAGFHVAYTNDLISYTKEYVTDTATNNILTLLQRNDGLTAEQAETKIRLEIRKSELEYRKAALAVLDDPVLGKKEDIRKLVYNIPYGMGGNAWWSLVTKRYNIDPVNHPLPQVTIYIDKDMAFHPCAVPFLDNDVSL</sequence>